<evidence type="ECO:0000256" key="3">
    <source>
        <dbReference type="ARBA" id="ARBA00022448"/>
    </source>
</evidence>
<evidence type="ECO:0000256" key="15">
    <source>
        <dbReference type="PROSITE-ProRule" id="PRU10144"/>
    </source>
</evidence>
<dbReference type="SMART" id="SM00965">
    <property type="entry name" value="STN"/>
    <property type="match status" value="1"/>
</dbReference>
<evidence type="ECO:0000256" key="7">
    <source>
        <dbReference type="ARBA" id="ARBA00022729"/>
    </source>
</evidence>
<evidence type="ECO:0000313" key="20">
    <source>
        <dbReference type="Proteomes" id="UP001155163"/>
    </source>
</evidence>
<evidence type="ECO:0000256" key="2">
    <source>
        <dbReference type="ARBA" id="ARBA00009810"/>
    </source>
</evidence>
<dbReference type="Pfam" id="PF07660">
    <property type="entry name" value="STN"/>
    <property type="match status" value="1"/>
</dbReference>
<evidence type="ECO:0000256" key="12">
    <source>
        <dbReference type="ARBA" id="ARBA00023170"/>
    </source>
</evidence>
<dbReference type="NCBIfam" id="TIGR01783">
    <property type="entry name" value="TonB-siderophor"/>
    <property type="match status" value="1"/>
</dbReference>
<keyword evidence="5" id="KW-0410">Iron transport</keyword>
<comment type="subcellular location">
    <subcellularLocation>
        <location evidence="1 14">Cell outer membrane</location>
        <topology evidence="1 14">Multi-pass membrane protein</topology>
    </subcellularLocation>
</comment>
<keyword evidence="9" id="KW-0406">Ion transport</keyword>
<proteinExistence type="inferred from homology"/>
<feature type="signal peptide" evidence="17">
    <location>
        <begin position="1"/>
        <end position="36"/>
    </location>
</feature>
<dbReference type="PANTHER" id="PTHR32552:SF82">
    <property type="entry name" value="FCUA PROTEIN"/>
    <property type="match status" value="1"/>
</dbReference>
<keyword evidence="13 14" id="KW-0998">Cell outer membrane</keyword>
<keyword evidence="4 14" id="KW-1134">Transmembrane beta strand</keyword>
<dbReference type="InterPro" id="IPR010917">
    <property type="entry name" value="TonB_rcpt_CS"/>
</dbReference>
<evidence type="ECO:0000256" key="17">
    <source>
        <dbReference type="SAM" id="SignalP"/>
    </source>
</evidence>
<evidence type="ECO:0000259" key="18">
    <source>
        <dbReference type="SMART" id="SM00965"/>
    </source>
</evidence>
<evidence type="ECO:0000313" key="19">
    <source>
        <dbReference type="EMBL" id="MCK9818348.1"/>
    </source>
</evidence>
<dbReference type="InterPro" id="IPR037066">
    <property type="entry name" value="Plug_dom_sf"/>
</dbReference>
<evidence type="ECO:0000256" key="16">
    <source>
        <dbReference type="RuleBase" id="RU003357"/>
    </source>
</evidence>
<organism evidence="19 20">
    <name type="scientific">Pseudomonas morbosilactucae</name>
    <dbReference type="NCBI Taxonomy" id="2938197"/>
    <lineage>
        <taxon>Bacteria</taxon>
        <taxon>Pseudomonadati</taxon>
        <taxon>Pseudomonadota</taxon>
        <taxon>Gammaproteobacteria</taxon>
        <taxon>Pseudomonadales</taxon>
        <taxon>Pseudomonadaceae</taxon>
        <taxon>Pseudomonas</taxon>
    </lineage>
</organism>
<comment type="caution">
    <text evidence="19">The sequence shown here is derived from an EMBL/GenBank/DDBJ whole genome shotgun (WGS) entry which is preliminary data.</text>
</comment>
<dbReference type="Pfam" id="PF00593">
    <property type="entry name" value="TonB_dep_Rec_b-barrel"/>
    <property type="match status" value="1"/>
</dbReference>
<gene>
    <name evidence="19" type="ORF">M1B35_30570</name>
</gene>
<feature type="domain" description="Secretin/TonB short N-terminal" evidence="18">
    <location>
        <begin position="69"/>
        <end position="120"/>
    </location>
</feature>
<dbReference type="PROSITE" id="PS52016">
    <property type="entry name" value="TONB_DEPENDENT_REC_3"/>
    <property type="match status" value="1"/>
</dbReference>
<comment type="similarity">
    <text evidence="2 14 16">Belongs to the TonB-dependent receptor family.</text>
</comment>
<dbReference type="InterPro" id="IPR039426">
    <property type="entry name" value="TonB-dep_rcpt-like"/>
</dbReference>
<keyword evidence="20" id="KW-1185">Reference proteome</keyword>
<keyword evidence="12 19" id="KW-0675">Receptor</keyword>
<dbReference type="Proteomes" id="UP001155163">
    <property type="component" value="Unassembled WGS sequence"/>
</dbReference>
<dbReference type="CDD" id="cd01347">
    <property type="entry name" value="ligand_gated_channel"/>
    <property type="match status" value="1"/>
</dbReference>
<dbReference type="Gene3D" id="3.55.50.30">
    <property type="match status" value="1"/>
</dbReference>
<evidence type="ECO:0000256" key="8">
    <source>
        <dbReference type="ARBA" id="ARBA00023004"/>
    </source>
</evidence>
<dbReference type="PROSITE" id="PS01156">
    <property type="entry name" value="TONB_DEPENDENT_REC_2"/>
    <property type="match status" value="1"/>
</dbReference>
<name>A0ABT0JQX0_9PSED</name>
<evidence type="ECO:0000256" key="11">
    <source>
        <dbReference type="ARBA" id="ARBA00023136"/>
    </source>
</evidence>
<dbReference type="RefSeq" id="WP_268263923.1">
    <property type="nucleotide sequence ID" value="NZ_JALQCX010000081.1"/>
</dbReference>
<keyword evidence="8" id="KW-0408">Iron</keyword>
<dbReference type="InterPro" id="IPR012910">
    <property type="entry name" value="Plug_dom"/>
</dbReference>
<feature type="short sequence motif" description="TonB C-terminal box" evidence="15">
    <location>
        <begin position="797"/>
        <end position="814"/>
    </location>
</feature>
<protein>
    <submittedName>
        <fullName evidence="19">TonB-dependent receptor</fullName>
    </submittedName>
</protein>
<dbReference type="Gene3D" id="2.40.170.20">
    <property type="entry name" value="TonB-dependent receptor, beta-barrel domain"/>
    <property type="match status" value="1"/>
</dbReference>
<evidence type="ECO:0000256" key="14">
    <source>
        <dbReference type="PROSITE-ProRule" id="PRU01360"/>
    </source>
</evidence>
<dbReference type="PANTHER" id="PTHR32552">
    <property type="entry name" value="FERRICHROME IRON RECEPTOR-RELATED"/>
    <property type="match status" value="1"/>
</dbReference>
<dbReference type="InterPro" id="IPR011662">
    <property type="entry name" value="Secretin/TonB_short_N"/>
</dbReference>
<evidence type="ECO:0000256" key="5">
    <source>
        <dbReference type="ARBA" id="ARBA00022496"/>
    </source>
</evidence>
<keyword evidence="3 14" id="KW-0813">Transport</keyword>
<evidence type="ECO:0000256" key="1">
    <source>
        <dbReference type="ARBA" id="ARBA00004571"/>
    </source>
</evidence>
<accession>A0ABT0JQX0</accession>
<keyword evidence="11 14" id="KW-0472">Membrane</keyword>
<feature type="chain" id="PRO_5045212749" evidence="17">
    <location>
        <begin position="37"/>
        <end position="814"/>
    </location>
</feature>
<dbReference type="Pfam" id="PF07715">
    <property type="entry name" value="Plug"/>
    <property type="match status" value="1"/>
</dbReference>
<keyword evidence="7 17" id="KW-0732">Signal</keyword>
<keyword evidence="6 14" id="KW-0812">Transmembrane</keyword>
<dbReference type="InterPro" id="IPR010105">
    <property type="entry name" value="TonB_sidphr_rcpt"/>
</dbReference>
<dbReference type="InterPro" id="IPR000531">
    <property type="entry name" value="Beta-barrel_TonB"/>
</dbReference>
<evidence type="ECO:0000256" key="13">
    <source>
        <dbReference type="ARBA" id="ARBA00023237"/>
    </source>
</evidence>
<reference evidence="19 20" key="2">
    <citation type="journal article" date="2023" name="Plant Pathol.">
        <title>Dismantling and reorganizing Pseudomonas marginalis sensu#lato.</title>
        <authorList>
            <person name="Sawada H."/>
            <person name="Fujikawa T."/>
            <person name="Satou M."/>
        </authorList>
    </citation>
    <scope>NUCLEOTIDE SEQUENCE [LARGE SCALE GENOMIC DNA]</scope>
    <source>
        <strain evidence="19 20">MAFF 302046</strain>
    </source>
</reference>
<evidence type="ECO:0000256" key="4">
    <source>
        <dbReference type="ARBA" id="ARBA00022452"/>
    </source>
</evidence>
<evidence type="ECO:0000256" key="10">
    <source>
        <dbReference type="ARBA" id="ARBA00023077"/>
    </source>
</evidence>
<evidence type="ECO:0000256" key="9">
    <source>
        <dbReference type="ARBA" id="ARBA00023065"/>
    </source>
</evidence>
<dbReference type="InterPro" id="IPR036942">
    <property type="entry name" value="Beta-barrel_TonB_sf"/>
</dbReference>
<dbReference type="Gene3D" id="2.170.130.10">
    <property type="entry name" value="TonB-dependent receptor, plug domain"/>
    <property type="match status" value="1"/>
</dbReference>
<dbReference type="SUPFAM" id="SSF56935">
    <property type="entry name" value="Porins"/>
    <property type="match status" value="1"/>
</dbReference>
<keyword evidence="10 16" id="KW-0798">TonB box</keyword>
<evidence type="ECO:0000256" key="6">
    <source>
        <dbReference type="ARBA" id="ARBA00022692"/>
    </source>
</evidence>
<sequence length="814" mass="87772">MFVNRPPRPARPLRPALRNALLCLSLGTACSTAAWAAATPALDNTPRSYEIPAGPLGPTLSGFALATGLPLSFQPNLTDGLESPGLSGRYSPREALEQLLADSGLELVARTDGSYTLARRPAAADTGLTLDATTISANGQAPDSLPSVYAGGQVARGGRLGLMGNKDLMDVPFSVSNYTSTLIKDQQAITVADVLERDSSVRSTGQTGGVVDSFFIRGFPIGEGNLGELAFDGVYGVAPNYRVFTEYAERVEVIKGPGALLYGMSPNSGVGGVINIVPKRSLDEDLTRFTASYASDSQVGGHLDLSRRFGDQRQFGVRINGSVQQGDTAIDKQSREINLGAVAFDYQGERLRASLDMISQEEQFDAPSRPFLISRGLDIPSAANGRRNVTQEWSWAKTRDRATLLSGEYEVNDALTLFAHAGGGRSQVSRLSDQTPTLLNSAGDTSSIPGYYKFEVERYTVDAGARVRFDTGPVSHNTSLQVTRYRDELSRAIISGPAILSNIYHPVQRPEPEIATPDPLKVSASELSGVALADTLSVLDERLQLTLGLRQQSIESHNYNTAGAVTTTYDKTATTPLFGLVIKPWEHVSLYYNYIEGLSKGDSAPATADNSGEVFAPYISRQQEVGVKVDYGTFTSTLSLFQIKKPAGELVAQSNNRQIFSVQGEQRNRGLELNLFGELSEGTRLLGGVTLLDAELTQSGTPAYRGNKPVGVPEVQANLWAEWDTPWIEGLTLTSGAIYTGSQYINQDNTQKLDPWTRIDAGARYSTHIDGRPTTLRATVQNLFDRSYWSGVASYGAFSQASPRTLQLSATVDF</sequence>
<dbReference type="PROSITE" id="PS51257">
    <property type="entry name" value="PROKAR_LIPOPROTEIN"/>
    <property type="match status" value="1"/>
</dbReference>
<dbReference type="EMBL" id="JALQCX010000081">
    <property type="protein sequence ID" value="MCK9818348.1"/>
    <property type="molecule type" value="Genomic_DNA"/>
</dbReference>
<reference evidence="19 20" key="1">
    <citation type="journal article" date="2022" name="Int. J. Syst. Evol. Microbiol.">
        <title>Pseudomonas aegrilactucae sp. nov. and Pseudomonas morbosilactucae sp. nov., pathogens causing bacterial rot of lettuce in Japan.</title>
        <authorList>
            <person name="Sawada H."/>
            <person name="Fujikawa T."/>
            <person name="Satou M."/>
        </authorList>
    </citation>
    <scope>NUCLEOTIDE SEQUENCE [LARGE SCALE GENOMIC DNA]</scope>
    <source>
        <strain evidence="19 20">MAFF 302046</strain>
    </source>
</reference>